<gene>
    <name evidence="1" type="ORF">FGO68_gene2147</name>
</gene>
<dbReference type="Proteomes" id="UP000785679">
    <property type="component" value="Unassembled WGS sequence"/>
</dbReference>
<keyword evidence="2" id="KW-1185">Reference proteome</keyword>
<name>A0A8J8NIL9_HALGN</name>
<organism evidence="1 2">
    <name type="scientific">Halteria grandinella</name>
    <dbReference type="NCBI Taxonomy" id="5974"/>
    <lineage>
        <taxon>Eukaryota</taxon>
        <taxon>Sar</taxon>
        <taxon>Alveolata</taxon>
        <taxon>Ciliophora</taxon>
        <taxon>Intramacronucleata</taxon>
        <taxon>Spirotrichea</taxon>
        <taxon>Stichotrichia</taxon>
        <taxon>Sporadotrichida</taxon>
        <taxon>Halteriidae</taxon>
        <taxon>Halteria</taxon>
    </lineage>
</organism>
<reference evidence="1" key="1">
    <citation type="submission" date="2019-06" db="EMBL/GenBank/DDBJ databases">
        <authorList>
            <person name="Zheng W."/>
        </authorList>
    </citation>
    <scope>NUCLEOTIDE SEQUENCE</scope>
    <source>
        <strain evidence="1">QDHG01</strain>
    </source>
</reference>
<accession>A0A8J8NIL9</accession>
<evidence type="ECO:0000313" key="1">
    <source>
        <dbReference type="EMBL" id="TNV76147.1"/>
    </source>
</evidence>
<protein>
    <submittedName>
        <fullName evidence="1">Uncharacterized protein</fullName>
    </submittedName>
</protein>
<sequence length="208" mass="23572">MTAAARPLHILKGGRAGYSRAVVPVQRDKMGNRNVYRKAKAIHPQSLAVAKICHQDKHISKCERQSVKRQPTTPTVYQMASISITSGQFAALSVKNWQYLSAIGAASKSRQQTRLAANMISRNNRGNMQGMLNIYSRQRFALTRIASIAKMRKTSMIYQTKISPFEQQRASWANIHELYIYRTQIQQSTSVHVLHIQIQDLVRFSSLS</sequence>
<proteinExistence type="predicted"/>
<evidence type="ECO:0000313" key="2">
    <source>
        <dbReference type="Proteomes" id="UP000785679"/>
    </source>
</evidence>
<dbReference type="EMBL" id="RRYP01014101">
    <property type="protein sequence ID" value="TNV76147.1"/>
    <property type="molecule type" value="Genomic_DNA"/>
</dbReference>
<dbReference type="AlphaFoldDB" id="A0A8J8NIL9"/>
<comment type="caution">
    <text evidence="1">The sequence shown here is derived from an EMBL/GenBank/DDBJ whole genome shotgun (WGS) entry which is preliminary data.</text>
</comment>